<dbReference type="EMBL" id="BGPR01021653">
    <property type="protein sequence ID" value="GBN87141.1"/>
    <property type="molecule type" value="Genomic_DNA"/>
</dbReference>
<accession>A0A4Y2SGV8</accession>
<dbReference type="Gene3D" id="3.40.525.10">
    <property type="entry name" value="CRAL-TRIO lipid binding domain"/>
    <property type="match status" value="1"/>
</dbReference>
<dbReference type="Proteomes" id="UP000499080">
    <property type="component" value="Unassembled WGS sequence"/>
</dbReference>
<dbReference type="SUPFAM" id="SSF46938">
    <property type="entry name" value="CRAL/TRIO N-terminal domain"/>
    <property type="match status" value="1"/>
</dbReference>
<dbReference type="InterPro" id="IPR036273">
    <property type="entry name" value="CRAL/TRIO_N_dom_sf"/>
</dbReference>
<dbReference type="PANTHER" id="PTHR23324">
    <property type="entry name" value="SEC14 RELATED PROTEIN"/>
    <property type="match status" value="1"/>
</dbReference>
<proteinExistence type="predicted"/>
<dbReference type="GO" id="GO:0005737">
    <property type="term" value="C:cytoplasm"/>
    <property type="evidence" value="ECO:0007669"/>
    <property type="project" value="TreeGrafter"/>
</dbReference>
<sequence length="161" mass="18787">MGGGRLIAFFYGQPPKLRKEITRSQKRGCPYCEEEEPLFQMTLCKKFVSSEQSKTMDDIASSEKEVVEELRRRTINDVTPKMLEDVSLFYRFAKARDFNLVEAESMLRKHMAWRKEMQIDTILTDYKPPEVLVKYAATSFICFDKEGSIVRHVDCGRIDIK</sequence>
<comment type="caution">
    <text evidence="1">The sequence shown here is derived from an EMBL/GenBank/DDBJ whole genome shotgun (WGS) entry which is preliminary data.</text>
</comment>
<keyword evidence="2" id="KW-1185">Reference proteome</keyword>
<protein>
    <recommendedName>
        <fullName evidence="3">CRAL/TRIO N-terminal domain-containing protein</fullName>
    </recommendedName>
</protein>
<dbReference type="InterPro" id="IPR051064">
    <property type="entry name" value="SEC14/CRAL-TRIO_domain"/>
</dbReference>
<reference evidence="1 2" key="1">
    <citation type="journal article" date="2019" name="Sci. Rep.">
        <title>Orb-weaving spider Araneus ventricosus genome elucidates the spidroin gene catalogue.</title>
        <authorList>
            <person name="Kono N."/>
            <person name="Nakamura H."/>
            <person name="Ohtoshi R."/>
            <person name="Moran D.A.P."/>
            <person name="Shinohara A."/>
            <person name="Yoshida Y."/>
            <person name="Fujiwara M."/>
            <person name="Mori M."/>
            <person name="Tomita M."/>
            <person name="Arakawa K."/>
        </authorList>
    </citation>
    <scope>NUCLEOTIDE SEQUENCE [LARGE SCALE GENOMIC DNA]</scope>
</reference>
<feature type="non-terminal residue" evidence="1">
    <location>
        <position position="161"/>
    </location>
</feature>
<dbReference type="PANTHER" id="PTHR23324:SF83">
    <property type="entry name" value="SEC14-LIKE PROTEIN 2"/>
    <property type="match status" value="1"/>
</dbReference>
<organism evidence="1 2">
    <name type="scientific">Araneus ventricosus</name>
    <name type="common">Orbweaver spider</name>
    <name type="synonym">Epeira ventricosa</name>
    <dbReference type="NCBI Taxonomy" id="182803"/>
    <lineage>
        <taxon>Eukaryota</taxon>
        <taxon>Metazoa</taxon>
        <taxon>Ecdysozoa</taxon>
        <taxon>Arthropoda</taxon>
        <taxon>Chelicerata</taxon>
        <taxon>Arachnida</taxon>
        <taxon>Araneae</taxon>
        <taxon>Araneomorphae</taxon>
        <taxon>Entelegynae</taxon>
        <taxon>Araneoidea</taxon>
        <taxon>Araneidae</taxon>
        <taxon>Araneus</taxon>
    </lineage>
</organism>
<gene>
    <name evidence="1" type="ORF">AVEN_80708_1</name>
</gene>
<dbReference type="InterPro" id="IPR036865">
    <property type="entry name" value="CRAL-TRIO_dom_sf"/>
</dbReference>
<evidence type="ECO:0000313" key="2">
    <source>
        <dbReference type="Proteomes" id="UP000499080"/>
    </source>
</evidence>
<evidence type="ECO:0008006" key="3">
    <source>
        <dbReference type="Google" id="ProtNLM"/>
    </source>
</evidence>
<evidence type="ECO:0000313" key="1">
    <source>
        <dbReference type="EMBL" id="GBN87141.1"/>
    </source>
</evidence>
<name>A0A4Y2SGV8_ARAVE</name>
<dbReference type="AlphaFoldDB" id="A0A4Y2SGV8"/>
<dbReference type="OrthoDB" id="6431318at2759"/>